<comment type="catalytic activity">
    <reaction evidence="11">
        <text>S-methyl-5'-thioadenosine + phosphate = 5-(methylsulfanyl)-alpha-D-ribose 1-phosphate + adenine</text>
        <dbReference type="Rhea" id="RHEA:11852"/>
        <dbReference type="ChEBI" id="CHEBI:16708"/>
        <dbReference type="ChEBI" id="CHEBI:17509"/>
        <dbReference type="ChEBI" id="CHEBI:43474"/>
        <dbReference type="ChEBI" id="CHEBI:58533"/>
        <dbReference type="EC" id="2.4.2.28"/>
    </reaction>
    <physiologicalReaction direction="left-to-right" evidence="11">
        <dbReference type="Rhea" id="RHEA:11853"/>
    </physiologicalReaction>
</comment>
<comment type="function">
    <text evidence="3">Purine nucleoside enzyme that catalyzes the phosphorolysis of adenosine and inosine nucleosides, yielding D-ribose 1-phosphate and the respective free bases, adenine and hypoxanthine. Also catalyzes the phosphorolysis of S-methyl-5'-thioadenosine into adenine and S-methyl-5-thio-alpha-D-ribose 1-phosphate. Also has adenosine deaminase activity.</text>
</comment>
<dbReference type="SUPFAM" id="SSF64438">
    <property type="entry name" value="CNF1/YfiH-like putative cysteine hydrolases"/>
    <property type="match status" value="1"/>
</dbReference>
<dbReference type="RefSeq" id="WP_205173933.1">
    <property type="nucleotide sequence ID" value="NZ_JAFBDZ010000003.1"/>
</dbReference>
<protein>
    <recommendedName>
        <fullName evidence="12">Purine nucleoside phosphorylase</fullName>
    </recommendedName>
</protein>
<dbReference type="CDD" id="cd16833">
    <property type="entry name" value="YfiH"/>
    <property type="match status" value="1"/>
</dbReference>
<comment type="similarity">
    <text evidence="4 12">Belongs to the purine nucleoside phosphorylase YfiH/LACC1 family.</text>
</comment>
<sequence length="273" mass="30739">MLSEPFKQSNESFLLVEECSHSFPSLTIGFTTKNNGFSKKPFHSFNMGLHVDDLDQNVIKNRQKLSDLLKFPLNKWVGAQQTHETTIQWVTQEDAGYGSSDYKSALRKTDGLMTNQSGILLTMCYADCVPLYFIEPESNLIGIAHAGWKGSVGNIAGKMVEKFEASGATPSKIRVVIGPSICQSCYQVNHIVIDEIEKVLSFDQVRPYTQVGHDQFQLDLHKLNTQLLLNSGILRNNITLSTYCSSCDDHLFYSHRRDNGKTGRMMSFIGWKE</sequence>
<dbReference type="InterPro" id="IPR011324">
    <property type="entry name" value="Cytotoxic_necrot_fac-like_cat"/>
</dbReference>
<keyword evidence="7" id="KW-0378">Hydrolase</keyword>
<evidence type="ECO:0000256" key="8">
    <source>
        <dbReference type="ARBA" id="ARBA00022833"/>
    </source>
</evidence>
<dbReference type="NCBIfam" id="TIGR00726">
    <property type="entry name" value="peptidoglycan editing factor PgeF"/>
    <property type="match status" value="1"/>
</dbReference>
<evidence type="ECO:0000256" key="12">
    <source>
        <dbReference type="RuleBase" id="RU361274"/>
    </source>
</evidence>
<gene>
    <name evidence="13" type="ORF">JOC86_003306</name>
</gene>
<comment type="caution">
    <text evidence="13">The sequence shown here is derived from an EMBL/GenBank/DDBJ whole genome shotgun (WGS) entry which is preliminary data.</text>
</comment>
<evidence type="ECO:0000256" key="7">
    <source>
        <dbReference type="ARBA" id="ARBA00022801"/>
    </source>
</evidence>
<accession>A0ABS2NFY3</accession>
<evidence type="ECO:0000256" key="4">
    <source>
        <dbReference type="ARBA" id="ARBA00007353"/>
    </source>
</evidence>
<evidence type="ECO:0000256" key="2">
    <source>
        <dbReference type="ARBA" id="ARBA00001947"/>
    </source>
</evidence>
<comment type="catalytic activity">
    <reaction evidence="1">
        <text>inosine + phosphate = alpha-D-ribose 1-phosphate + hypoxanthine</text>
        <dbReference type="Rhea" id="RHEA:27646"/>
        <dbReference type="ChEBI" id="CHEBI:17368"/>
        <dbReference type="ChEBI" id="CHEBI:17596"/>
        <dbReference type="ChEBI" id="CHEBI:43474"/>
        <dbReference type="ChEBI" id="CHEBI:57720"/>
        <dbReference type="EC" id="2.4.2.1"/>
    </reaction>
    <physiologicalReaction direction="left-to-right" evidence="1">
        <dbReference type="Rhea" id="RHEA:27647"/>
    </physiologicalReaction>
</comment>
<comment type="catalytic activity">
    <reaction evidence="9">
        <text>adenosine + H2O + H(+) = inosine + NH4(+)</text>
        <dbReference type="Rhea" id="RHEA:24408"/>
        <dbReference type="ChEBI" id="CHEBI:15377"/>
        <dbReference type="ChEBI" id="CHEBI:15378"/>
        <dbReference type="ChEBI" id="CHEBI:16335"/>
        <dbReference type="ChEBI" id="CHEBI:17596"/>
        <dbReference type="ChEBI" id="CHEBI:28938"/>
        <dbReference type="EC" id="3.5.4.4"/>
    </reaction>
    <physiologicalReaction direction="left-to-right" evidence="9">
        <dbReference type="Rhea" id="RHEA:24409"/>
    </physiologicalReaction>
</comment>
<name>A0ABS2NFY3_9BACI</name>
<dbReference type="PANTHER" id="PTHR30616:SF2">
    <property type="entry name" value="PURINE NUCLEOSIDE PHOSPHORYLASE LACC1"/>
    <property type="match status" value="1"/>
</dbReference>
<keyword evidence="14" id="KW-1185">Reference proteome</keyword>
<dbReference type="InterPro" id="IPR003730">
    <property type="entry name" value="Cu_polyphenol_OxRdtase"/>
</dbReference>
<comment type="cofactor">
    <cofactor evidence="2">
        <name>Zn(2+)</name>
        <dbReference type="ChEBI" id="CHEBI:29105"/>
    </cofactor>
</comment>
<evidence type="ECO:0000256" key="3">
    <source>
        <dbReference type="ARBA" id="ARBA00003215"/>
    </source>
</evidence>
<evidence type="ECO:0000256" key="5">
    <source>
        <dbReference type="ARBA" id="ARBA00022679"/>
    </source>
</evidence>
<organism evidence="13 14">
    <name type="scientific">Rossellomorea pakistanensis</name>
    <dbReference type="NCBI Taxonomy" id="992288"/>
    <lineage>
        <taxon>Bacteria</taxon>
        <taxon>Bacillati</taxon>
        <taxon>Bacillota</taxon>
        <taxon>Bacilli</taxon>
        <taxon>Bacillales</taxon>
        <taxon>Bacillaceae</taxon>
        <taxon>Rossellomorea</taxon>
    </lineage>
</organism>
<dbReference type="Pfam" id="PF02578">
    <property type="entry name" value="Cu-oxidase_4"/>
    <property type="match status" value="1"/>
</dbReference>
<evidence type="ECO:0000313" key="14">
    <source>
        <dbReference type="Proteomes" id="UP001646157"/>
    </source>
</evidence>
<dbReference type="EMBL" id="JAFBDZ010000003">
    <property type="protein sequence ID" value="MBM7586754.1"/>
    <property type="molecule type" value="Genomic_DNA"/>
</dbReference>
<keyword evidence="6" id="KW-0479">Metal-binding</keyword>
<dbReference type="Gene3D" id="3.60.140.10">
    <property type="entry name" value="CNF1/YfiH-like putative cysteine hydrolases"/>
    <property type="match status" value="1"/>
</dbReference>
<comment type="catalytic activity">
    <reaction evidence="10">
        <text>adenosine + phosphate = alpha-D-ribose 1-phosphate + adenine</text>
        <dbReference type="Rhea" id="RHEA:27642"/>
        <dbReference type="ChEBI" id="CHEBI:16335"/>
        <dbReference type="ChEBI" id="CHEBI:16708"/>
        <dbReference type="ChEBI" id="CHEBI:43474"/>
        <dbReference type="ChEBI" id="CHEBI:57720"/>
        <dbReference type="EC" id="2.4.2.1"/>
    </reaction>
    <physiologicalReaction direction="left-to-right" evidence="10">
        <dbReference type="Rhea" id="RHEA:27643"/>
    </physiologicalReaction>
</comment>
<reference evidence="13 14" key="1">
    <citation type="submission" date="2021-01" db="EMBL/GenBank/DDBJ databases">
        <title>Genomic Encyclopedia of Type Strains, Phase IV (KMG-IV): sequencing the most valuable type-strain genomes for metagenomic binning, comparative biology and taxonomic classification.</title>
        <authorList>
            <person name="Goeker M."/>
        </authorList>
    </citation>
    <scope>NUCLEOTIDE SEQUENCE [LARGE SCALE GENOMIC DNA]</scope>
    <source>
        <strain evidence="13 14">DSM 24834</strain>
    </source>
</reference>
<dbReference type="Proteomes" id="UP001646157">
    <property type="component" value="Unassembled WGS sequence"/>
</dbReference>
<proteinExistence type="inferred from homology"/>
<evidence type="ECO:0000256" key="1">
    <source>
        <dbReference type="ARBA" id="ARBA00000553"/>
    </source>
</evidence>
<evidence type="ECO:0000256" key="9">
    <source>
        <dbReference type="ARBA" id="ARBA00047989"/>
    </source>
</evidence>
<evidence type="ECO:0000256" key="6">
    <source>
        <dbReference type="ARBA" id="ARBA00022723"/>
    </source>
</evidence>
<evidence type="ECO:0000256" key="10">
    <source>
        <dbReference type="ARBA" id="ARBA00048968"/>
    </source>
</evidence>
<dbReference type="InterPro" id="IPR038371">
    <property type="entry name" value="Cu_polyphenol_OxRdtase_sf"/>
</dbReference>
<dbReference type="PANTHER" id="PTHR30616">
    <property type="entry name" value="UNCHARACTERIZED PROTEIN YFIH"/>
    <property type="match status" value="1"/>
</dbReference>
<keyword evidence="5" id="KW-0808">Transferase</keyword>
<keyword evidence="8" id="KW-0862">Zinc</keyword>
<evidence type="ECO:0000313" key="13">
    <source>
        <dbReference type="EMBL" id="MBM7586754.1"/>
    </source>
</evidence>
<evidence type="ECO:0000256" key="11">
    <source>
        <dbReference type="ARBA" id="ARBA00049893"/>
    </source>
</evidence>